<name>C0E7S4_9CORY</name>
<gene>
    <name evidence="1" type="ORF">CORMATOL_03065</name>
</gene>
<sequence length="44" mass="4878">MTSGFSGPIRKCCQIHIKNSYVATPEYPNGVAILLFLPRNITIL</sequence>
<evidence type="ECO:0000313" key="1">
    <source>
        <dbReference type="EMBL" id="EEG25449.1"/>
    </source>
</evidence>
<organism evidence="1 2">
    <name type="scientific">Corynebacterium matruchotii ATCC 33806</name>
    <dbReference type="NCBI Taxonomy" id="566549"/>
    <lineage>
        <taxon>Bacteria</taxon>
        <taxon>Bacillati</taxon>
        <taxon>Actinomycetota</taxon>
        <taxon>Actinomycetes</taxon>
        <taxon>Mycobacteriales</taxon>
        <taxon>Corynebacteriaceae</taxon>
        <taxon>Corynebacterium</taxon>
    </lineage>
</organism>
<dbReference type="AlphaFoldDB" id="C0E7S4"/>
<dbReference type="Proteomes" id="UP000006247">
    <property type="component" value="Unassembled WGS sequence"/>
</dbReference>
<reference evidence="1 2" key="1">
    <citation type="submission" date="2009-01" db="EMBL/GenBank/DDBJ databases">
        <authorList>
            <person name="Fulton L."/>
            <person name="Clifton S."/>
            <person name="Chinwalla A.T."/>
            <person name="Mitreva M."/>
            <person name="Sodergren E."/>
            <person name="Weinstock G."/>
            <person name="Clifton S."/>
            <person name="Dooling D.J."/>
            <person name="Fulton B."/>
            <person name="Minx P."/>
            <person name="Pepin K.H."/>
            <person name="Johnson M."/>
            <person name="Bhonagiri V."/>
            <person name="Nash W.E."/>
            <person name="Mardis E.R."/>
            <person name="Wilson R.K."/>
        </authorList>
    </citation>
    <scope>NUCLEOTIDE SEQUENCE [LARGE SCALE GENOMIC DNA]</scope>
    <source>
        <strain evidence="1 2">ATCC 33806</strain>
    </source>
</reference>
<evidence type="ECO:0000313" key="2">
    <source>
        <dbReference type="Proteomes" id="UP000006247"/>
    </source>
</evidence>
<protein>
    <submittedName>
        <fullName evidence="1">Uncharacterized protein</fullName>
    </submittedName>
</protein>
<proteinExistence type="predicted"/>
<dbReference type="EMBL" id="ACEB01000053">
    <property type="protein sequence ID" value="EEG25449.1"/>
    <property type="molecule type" value="Genomic_DNA"/>
</dbReference>
<dbReference type="HOGENOM" id="CLU_3215052_0_0_11"/>
<comment type="caution">
    <text evidence="1">The sequence shown here is derived from an EMBL/GenBank/DDBJ whole genome shotgun (WGS) entry which is preliminary data.</text>
</comment>
<accession>C0E7S4</accession>